<name>A0AA41SYV3_SCICA</name>
<evidence type="ECO:0000313" key="3">
    <source>
        <dbReference type="EMBL" id="MBZ3878400.1"/>
    </source>
</evidence>
<evidence type="ECO:0000256" key="1">
    <source>
        <dbReference type="SAM" id="SignalP"/>
    </source>
</evidence>
<proteinExistence type="predicted"/>
<dbReference type="InterPro" id="IPR050150">
    <property type="entry name" value="IgV_Light_Chain"/>
</dbReference>
<organism evidence="3 4">
    <name type="scientific">Sciurus carolinensis</name>
    <name type="common">Eastern gray squirrel</name>
    <dbReference type="NCBI Taxonomy" id="30640"/>
    <lineage>
        <taxon>Eukaryota</taxon>
        <taxon>Metazoa</taxon>
        <taxon>Chordata</taxon>
        <taxon>Craniata</taxon>
        <taxon>Vertebrata</taxon>
        <taxon>Euteleostomi</taxon>
        <taxon>Mammalia</taxon>
        <taxon>Eutheria</taxon>
        <taxon>Euarchontoglires</taxon>
        <taxon>Glires</taxon>
        <taxon>Rodentia</taxon>
        <taxon>Sciuromorpha</taxon>
        <taxon>Sciuridae</taxon>
        <taxon>Sciurinae</taxon>
        <taxon>Sciurini</taxon>
        <taxon>Sciurus</taxon>
    </lineage>
</organism>
<dbReference type="PANTHER" id="PTHR23267">
    <property type="entry name" value="IMMUNOGLOBULIN LIGHT CHAIN"/>
    <property type="match status" value="1"/>
</dbReference>
<dbReference type="Proteomes" id="UP001166674">
    <property type="component" value="Unassembled WGS sequence"/>
</dbReference>
<dbReference type="SMART" id="SM00408">
    <property type="entry name" value="IGc2"/>
    <property type="match status" value="1"/>
</dbReference>
<sequence>MTWTPVLFFTLLLYCTGSFSQPVLTQSPSASASQGASVKLTCTLSSQHSTFFISWYQQQPGKAPVFLMDVNSDGSHKKGNGIPDRFSGSSSGPDRYLSISNIQHEDDADYICGVSHSIGRDRLQRPKEDPQPGSLPCDLDPHATAPGFVLDCNVSVFAGSLSQTILTQPPYLSASLGSTVRLTCILSSDLSVGGKNMYWYQQKPGSPPQLYLYYYSDSDKQLGPGVPNRVYGSKDASANPAFLLISAPRLRMRPIITVTCP</sequence>
<dbReference type="PROSITE" id="PS50835">
    <property type="entry name" value="IG_LIKE"/>
    <property type="match status" value="1"/>
</dbReference>
<feature type="chain" id="PRO_5041230507" evidence="1">
    <location>
        <begin position="21"/>
        <end position="261"/>
    </location>
</feature>
<dbReference type="InterPro" id="IPR013783">
    <property type="entry name" value="Ig-like_fold"/>
</dbReference>
<dbReference type="SUPFAM" id="SSF48726">
    <property type="entry name" value="Immunoglobulin"/>
    <property type="match status" value="2"/>
</dbReference>
<evidence type="ECO:0000313" key="4">
    <source>
        <dbReference type="Proteomes" id="UP001166674"/>
    </source>
</evidence>
<dbReference type="InterPro" id="IPR036179">
    <property type="entry name" value="Ig-like_dom_sf"/>
</dbReference>
<dbReference type="InterPro" id="IPR003598">
    <property type="entry name" value="Ig_sub2"/>
</dbReference>
<keyword evidence="1" id="KW-0732">Signal</keyword>
<evidence type="ECO:0000259" key="2">
    <source>
        <dbReference type="PROSITE" id="PS50835"/>
    </source>
</evidence>
<dbReference type="InterPro" id="IPR003599">
    <property type="entry name" value="Ig_sub"/>
</dbReference>
<protein>
    <submittedName>
        <fullName evidence="3">Ig lambda chain V-I region BL2</fullName>
    </submittedName>
</protein>
<dbReference type="SMART" id="SM00409">
    <property type="entry name" value="IG"/>
    <property type="match status" value="2"/>
</dbReference>
<keyword evidence="4" id="KW-1185">Reference proteome</keyword>
<feature type="domain" description="Ig-like" evidence="2">
    <location>
        <begin position="22"/>
        <end position="117"/>
    </location>
</feature>
<dbReference type="Pfam" id="PF07686">
    <property type="entry name" value="V-set"/>
    <property type="match status" value="2"/>
</dbReference>
<accession>A0AA41SYV3</accession>
<reference evidence="3" key="1">
    <citation type="submission" date="2020-03" db="EMBL/GenBank/DDBJ databases">
        <title>Studies in the Genomics of Life Span.</title>
        <authorList>
            <person name="Glass D."/>
        </authorList>
    </citation>
    <scope>NUCLEOTIDE SEQUENCE</scope>
    <source>
        <strain evidence="3">SUZIE</strain>
        <tissue evidence="3">Muscle</tissue>
    </source>
</reference>
<feature type="signal peptide" evidence="1">
    <location>
        <begin position="1"/>
        <end position="20"/>
    </location>
</feature>
<dbReference type="Gene3D" id="2.60.40.10">
    <property type="entry name" value="Immunoglobulins"/>
    <property type="match status" value="2"/>
</dbReference>
<dbReference type="InterPro" id="IPR013106">
    <property type="entry name" value="Ig_V-set"/>
</dbReference>
<gene>
    <name evidence="3" type="ORF">SUZIE_147750</name>
</gene>
<comment type="caution">
    <text evidence="3">The sequence shown here is derived from an EMBL/GenBank/DDBJ whole genome shotgun (WGS) entry which is preliminary data.</text>
</comment>
<dbReference type="EMBL" id="JAATJV010325094">
    <property type="protein sequence ID" value="MBZ3878400.1"/>
    <property type="molecule type" value="Genomic_DNA"/>
</dbReference>
<dbReference type="AlphaFoldDB" id="A0AA41SYV3"/>
<dbReference type="InterPro" id="IPR007110">
    <property type="entry name" value="Ig-like_dom"/>
</dbReference>
<dbReference type="SMART" id="SM00406">
    <property type="entry name" value="IGv"/>
    <property type="match status" value="2"/>
</dbReference>